<dbReference type="Proteomes" id="UP000182101">
    <property type="component" value="Plasmid pAMCP48-600"/>
</dbReference>
<gene>
    <name evidence="2" type="ORF">BM524_20560</name>
</gene>
<protein>
    <submittedName>
        <fullName evidence="2">Uncharacterized protein</fullName>
    </submittedName>
</protein>
<dbReference type="EMBL" id="CP018025">
    <property type="protein sequence ID" value="APD92301.1"/>
    <property type="molecule type" value="Genomic_DNA"/>
</dbReference>
<evidence type="ECO:0000313" key="3">
    <source>
        <dbReference type="Proteomes" id="UP000182101"/>
    </source>
</evidence>
<feature type="transmembrane region" description="Helical" evidence="1">
    <location>
        <begin position="37"/>
        <end position="58"/>
    </location>
</feature>
<dbReference type="AlphaFoldDB" id="A0AAC9JF98"/>
<name>A0AAC9JF98_9ALTE</name>
<keyword evidence="1" id="KW-1133">Transmembrane helix</keyword>
<organism evidence="2 3">
    <name type="scientific">Alteromonas mediterranea</name>
    <dbReference type="NCBI Taxonomy" id="314275"/>
    <lineage>
        <taxon>Bacteria</taxon>
        <taxon>Pseudomonadati</taxon>
        <taxon>Pseudomonadota</taxon>
        <taxon>Gammaproteobacteria</taxon>
        <taxon>Alteromonadales</taxon>
        <taxon>Alteromonadaceae</taxon>
        <taxon>Alteromonas/Salinimonas group</taxon>
        <taxon>Alteromonas</taxon>
    </lineage>
</organism>
<dbReference type="RefSeq" id="WP_071960915.1">
    <property type="nucleotide sequence ID" value="NZ_CP018025.1"/>
</dbReference>
<evidence type="ECO:0000256" key="1">
    <source>
        <dbReference type="SAM" id="Phobius"/>
    </source>
</evidence>
<reference evidence="2 3" key="1">
    <citation type="submission" date="2016-11" db="EMBL/GenBank/DDBJ databases">
        <title>Networking in microbes: conjugative elements and plasmids in the genus Alteromonas.</title>
        <authorList>
            <person name="Lopez-Perez M."/>
            <person name="Ramon-Marco N."/>
            <person name="Rodriguez-Valera F."/>
        </authorList>
    </citation>
    <scope>NUCLEOTIDE SEQUENCE [LARGE SCALE GENOMIC DNA]</scope>
    <source>
        <strain evidence="2 3">CP48</strain>
        <plasmid evidence="3">pamcp48-600</plasmid>
    </source>
</reference>
<keyword evidence="1" id="KW-0472">Membrane</keyword>
<proteinExistence type="predicted"/>
<keyword evidence="2" id="KW-0614">Plasmid</keyword>
<feature type="transmembrane region" description="Helical" evidence="1">
    <location>
        <begin position="88"/>
        <end position="111"/>
    </location>
</feature>
<accession>A0AAC9JF98</accession>
<keyword evidence="1" id="KW-0812">Transmembrane</keyword>
<geneLocation type="plasmid" evidence="3">
    <name>pamcp48-600</name>
</geneLocation>
<sequence length="117" mass="13665">MPVTYIVQQLNAIRTCFLKFCLLSGALMAAFSLSWSYTVLLLILILKVIILCFFLKVWNREFSKISNFEKDFQNRVSWSLDKHGWRIWWLKPVGAFLGAFVLTHMMLFTLLEAAVKI</sequence>
<evidence type="ECO:0000313" key="2">
    <source>
        <dbReference type="EMBL" id="APD92301.1"/>
    </source>
</evidence>